<keyword evidence="1" id="KW-0812">Transmembrane</keyword>
<dbReference type="Proteomes" id="UP000832011">
    <property type="component" value="Chromosome"/>
</dbReference>
<keyword evidence="1" id="KW-1133">Transmembrane helix</keyword>
<dbReference type="EMBL" id="CP091511">
    <property type="protein sequence ID" value="UOO89815.1"/>
    <property type="molecule type" value="Genomic_DNA"/>
</dbReference>
<evidence type="ECO:0000256" key="1">
    <source>
        <dbReference type="SAM" id="Phobius"/>
    </source>
</evidence>
<proteinExistence type="predicted"/>
<keyword evidence="1" id="KW-0472">Membrane</keyword>
<name>A0ABY4E206_9NEIS</name>
<dbReference type="RefSeq" id="WP_159061404.1">
    <property type="nucleotide sequence ID" value="NZ_CABKVG010000007.1"/>
</dbReference>
<evidence type="ECO:0000313" key="2">
    <source>
        <dbReference type="EMBL" id="UOO89815.1"/>
    </source>
</evidence>
<feature type="transmembrane region" description="Helical" evidence="1">
    <location>
        <begin position="7"/>
        <end position="32"/>
    </location>
</feature>
<accession>A0ABY4E206</accession>
<protein>
    <submittedName>
        <fullName evidence="2">Uncharacterized protein</fullName>
    </submittedName>
</protein>
<reference evidence="2 3" key="1">
    <citation type="journal article" date="2022" name="Res Sq">
        <title>Evolution of multicellular longitudinally dividing oral cavity symbionts (Neisseriaceae).</title>
        <authorList>
            <person name="Nyongesa S."/>
            <person name="Weber P."/>
            <person name="Bernet E."/>
            <person name="Pullido F."/>
            <person name="Nieckarz M."/>
            <person name="Delaby M."/>
            <person name="Nieves C."/>
            <person name="Viehboeck T."/>
            <person name="Krause N."/>
            <person name="Rivera-Millot A."/>
            <person name="Nakamura A."/>
            <person name="Vischer N."/>
            <person name="VanNieuwenhze M."/>
            <person name="Brun Y."/>
            <person name="Cava F."/>
            <person name="Bulgheresi S."/>
            <person name="Veyrier F."/>
        </authorList>
    </citation>
    <scope>NUCLEOTIDE SEQUENCE [LARGE SCALE GENOMIC DNA]</scope>
    <source>
        <strain evidence="2 3">SN4</strain>
    </source>
</reference>
<evidence type="ECO:0000313" key="3">
    <source>
        <dbReference type="Proteomes" id="UP000832011"/>
    </source>
</evidence>
<organism evidence="2 3">
    <name type="scientific">Vitreoscilla massiliensis</name>
    <dbReference type="NCBI Taxonomy" id="1689272"/>
    <lineage>
        <taxon>Bacteria</taxon>
        <taxon>Pseudomonadati</taxon>
        <taxon>Pseudomonadota</taxon>
        <taxon>Betaproteobacteria</taxon>
        <taxon>Neisseriales</taxon>
        <taxon>Neisseriaceae</taxon>
        <taxon>Vitreoscilla</taxon>
    </lineage>
</organism>
<keyword evidence="3" id="KW-1185">Reference proteome</keyword>
<sequence>MMTSKDLIVCIIQIVLFFALLFFGIIAIQYVFHFLAIVYEWALAPIGGGIMKELP</sequence>
<gene>
    <name evidence="2" type="ORF">LVJ82_02160</name>
</gene>